<evidence type="ECO:0000313" key="4">
    <source>
        <dbReference type="Proteomes" id="UP000818323"/>
    </source>
</evidence>
<gene>
    <name evidence="3" type="ORF">GR303_14100</name>
</gene>
<feature type="region of interest" description="Disordered" evidence="1">
    <location>
        <begin position="131"/>
        <end position="150"/>
    </location>
</feature>
<name>A0ABW9Z2G8_9HYPH</name>
<dbReference type="RefSeq" id="WP_161722888.1">
    <property type="nucleotide sequence ID" value="NZ_JAAAXI010000006.1"/>
</dbReference>
<evidence type="ECO:0000313" key="3">
    <source>
        <dbReference type="EMBL" id="NBJ25488.1"/>
    </source>
</evidence>
<keyword evidence="2" id="KW-0732">Signal</keyword>
<evidence type="ECO:0000256" key="1">
    <source>
        <dbReference type="SAM" id="MobiDB-lite"/>
    </source>
</evidence>
<dbReference type="EMBL" id="JAAAXJ010000007">
    <property type="protein sequence ID" value="NBJ25488.1"/>
    <property type="molecule type" value="Genomic_DNA"/>
</dbReference>
<sequence>MMHIRSHLLSAFAVAGLFMSADAVDSAARAQASSCADGQKIIAERRSLGEQFQKLSNGGKDKKLDPRAACGLFTKLAANGDAGVKWMTENKDWCQIPDKVFEDFTTEHKRIQTVKGQACQAAAKMAEMEKRAKQQAQQAQQGGLAGKMGGGLTGTLSIPKGAL</sequence>
<comment type="caution">
    <text evidence="3">The sequence shown here is derived from an EMBL/GenBank/DDBJ whole genome shotgun (WGS) entry which is preliminary data.</text>
</comment>
<organism evidence="3 4">
    <name type="scientific">Microvirga arsenatis</name>
    <dbReference type="NCBI Taxonomy" id="2692265"/>
    <lineage>
        <taxon>Bacteria</taxon>
        <taxon>Pseudomonadati</taxon>
        <taxon>Pseudomonadota</taxon>
        <taxon>Alphaproteobacteria</taxon>
        <taxon>Hyphomicrobiales</taxon>
        <taxon>Methylobacteriaceae</taxon>
        <taxon>Microvirga</taxon>
    </lineage>
</organism>
<dbReference type="Proteomes" id="UP000818323">
    <property type="component" value="Unassembled WGS sequence"/>
</dbReference>
<reference evidence="3 4" key="1">
    <citation type="submission" date="2020-01" db="EMBL/GenBank/DDBJ databases">
        <title>Microvirga sp. nov., an arsenate reduction bacterium isolated from Tibet hotspring sediments.</title>
        <authorList>
            <person name="Yuan C.-G."/>
        </authorList>
    </citation>
    <scope>NUCLEOTIDE SEQUENCE [LARGE SCALE GENOMIC DNA]</scope>
    <source>
        <strain evidence="3 4">SYSU G3D203</strain>
    </source>
</reference>
<feature type="chain" id="PRO_5047307654" evidence="2">
    <location>
        <begin position="24"/>
        <end position="163"/>
    </location>
</feature>
<evidence type="ECO:0000256" key="2">
    <source>
        <dbReference type="SAM" id="SignalP"/>
    </source>
</evidence>
<protein>
    <submittedName>
        <fullName evidence="3">Uncharacterized protein</fullName>
    </submittedName>
</protein>
<proteinExistence type="predicted"/>
<accession>A0ABW9Z2G8</accession>
<feature type="signal peptide" evidence="2">
    <location>
        <begin position="1"/>
        <end position="23"/>
    </location>
</feature>
<keyword evidence="4" id="KW-1185">Reference proteome</keyword>